<dbReference type="SMART" id="SM00320">
    <property type="entry name" value="WD40"/>
    <property type="match status" value="5"/>
</dbReference>
<dbReference type="InterPro" id="IPR015943">
    <property type="entry name" value="WD40/YVTN_repeat-like_dom_sf"/>
</dbReference>
<dbReference type="Gene3D" id="2.130.10.10">
    <property type="entry name" value="YVTN repeat-like/Quinoprotein amine dehydrogenase"/>
    <property type="match status" value="2"/>
</dbReference>
<comment type="caution">
    <text evidence="6">The sequence shown here is derived from an EMBL/GenBank/DDBJ whole genome shotgun (WGS) entry which is preliminary data.</text>
</comment>
<reference evidence="6 7" key="1">
    <citation type="submission" date="2024-02" db="EMBL/GenBank/DDBJ databases">
        <authorList>
            <person name="Chen Y."/>
            <person name="Shah S."/>
            <person name="Dougan E. K."/>
            <person name="Thang M."/>
            <person name="Chan C."/>
        </authorList>
    </citation>
    <scope>NUCLEOTIDE SEQUENCE [LARGE SCALE GENOMIC DNA]</scope>
</reference>
<keyword evidence="1" id="KW-0597">Phosphoprotein</keyword>
<dbReference type="PANTHER" id="PTHR14091">
    <property type="entry name" value="PERIODIC TRYPTOPHAN PROTEIN 1"/>
    <property type="match status" value="1"/>
</dbReference>
<dbReference type="InterPro" id="IPR001680">
    <property type="entry name" value="WD40_rpt"/>
</dbReference>
<name>A0ABP0HWL1_9DINO</name>
<feature type="repeat" description="WD" evidence="4">
    <location>
        <begin position="197"/>
        <end position="218"/>
    </location>
</feature>
<dbReference type="PROSITE" id="PS50082">
    <property type="entry name" value="WD_REPEATS_2"/>
    <property type="match status" value="1"/>
</dbReference>
<dbReference type="PROSITE" id="PS00678">
    <property type="entry name" value="WD_REPEATS_1"/>
    <property type="match status" value="1"/>
</dbReference>
<gene>
    <name evidence="6" type="ORF">SCF082_LOCUS3990</name>
</gene>
<dbReference type="Proteomes" id="UP001642464">
    <property type="component" value="Unassembled WGS sequence"/>
</dbReference>
<dbReference type="InterPro" id="IPR044285">
    <property type="entry name" value="PWP1"/>
</dbReference>
<dbReference type="EMBL" id="CAXAMM010002069">
    <property type="protein sequence ID" value="CAK8994591.1"/>
    <property type="molecule type" value="Genomic_DNA"/>
</dbReference>
<evidence type="ECO:0000313" key="7">
    <source>
        <dbReference type="Proteomes" id="UP001642464"/>
    </source>
</evidence>
<keyword evidence="2 4" id="KW-0853">WD repeat</keyword>
<evidence type="ECO:0000256" key="3">
    <source>
        <dbReference type="ARBA" id="ARBA00022737"/>
    </source>
</evidence>
<feature type="compositionally biased region" description="Basic residues" evidence="5">
    <location>
        <begin position="146"/>
        <end position="161"/>
    </location>
</feature>
<evidence type="ECO:0000256" key="5">
    <source>
        <dbReference type="SAM" id="MobiDB-lite"/>
    </source>
</evidence>
<dbReference type="Pfam" id="PF00400">
    <property type="entry name" value="WD40"/>
    <property type="match status" value="2"/>
</dbReference>
<keyword evidence="7" id="KW-1185">Reference proteome</keyword>
<organism evidence="6 7">
    <name type="scientific">Durusdinium trenchii</name>
    <dbReference type="NCBI Taxonomy" id="1381693"/>
    <lineage>
        <taxon>Eukaryota</taxon>
        <taxon>Sar</taxon>
        <taxon>Alveolata</taxon>
        <taxon>Dinophyceae</taxon>
        <taxon>Suessiales</taxon>
        <taxon>Symbiodiniaceae</taxon>
        <taxon>Durusdinium</taxon>
    </lineage>
</organism>
<proteinExistence type="predicted"/>
<evidence type="ECO:0000256" key="2">
    <source>
        <dbReference type="ARBA" id="ARBA00022574"/>
    </source>
</evidence>
<dbReference type="PANTHER" id="PTHR14091:SF0">
    <property type="entry name" value="PERIODIC TRYPTOPHAN PROTEIN 1 HOMOLOG"/>
    <property type="match status" value="1"/>
</dbReference>
<feature type="region of interest" description="Disordered" evidence="5">
    <location>
        <begin position="123"/>
        <end position="178"/>
    </location>
</feature>
<protein>
    <submittedName>
        <fullName evidence="6">Uncharacterized WD repeat-containing protein C17D11.16</fullName>
    </submittedName>
</protein>
<sequence>MQFFSVLDADGALARERDPHLTGNPDSDSDSEGEVEIRAEDHVFVAASCEEDCCTLELYVFEEEEVNMYVHHDISLGAYPLCVEWMARSSAGVEGCFAAVGSIDHSIQLWNLEEPDPLEPVQVLGRPAGPQRKVRRKVCEVTGSARKAKGAKNKAKKKKKPPGSSDVTGPNSVKAHEGPVLCSSATRRLATASPSAASGSADRTLKVWDVGEGSCVHTFDHHSDKVQCVKWHPTEQAVLLSSAFDGQLGLLDVRQPKQAALAALNGEAESAIWSRHNPYQCYASTDNGAVRCYDVRKVANKADNPVLWTLMAHDVACTSLQDAPAKNLLVTAGLDGLLGLGRGLRTRNGGRQRDG</sequence>
<dbReference type="InterPro" id="IPR036322">
    <property type="entry name" value="WD40_repeat_dom_sf"/>
</dbReference>
<dbReference type="InterPro" id="IPR019775">
    <property type="entry name" value="WD40_repeat_CS"/>
</dbReference>
<dbReference type="SUPFAM" id="SSF50978">
    <property type="entry name" value="WD40 repeat-like"/>
    <property type="match status" value="1"/>
</dbReference>
<accession>A0ABP0HWL1</accession>
<evidence type="ECO:0000256" key="1">
    <source>
        <dbReference type="ARBA" id="ARBA00022553"/>
    </source>
</evidence>
<feature type="region of interest" description="Disordered" evidence="5">
    <location>
        <begin position="15"/>
        <end position="34"/>
    </location>
</feature>
<evidence type="ECO:0000313" key="6">
    <source>
        <dbReference type="EMBL" id="CAK8994591.1"/>
    </source>
</evidence>
<keyword evidence="3" id="KW-0677">Repeat</keyword>
<evidence type="ECO:0000256" key="4">
    <source>
        <dbReference type="PROSITE-ProRule" id="PRU00221"/>
    </source>
</evidence>